<dbReference type="InterPro" id="IPR001542">
    <property type="entry name" value="Defensin_invertebrate/fungal"/>
</dbReference>
<dbReference type="Gene3D" id="3.30.30.110">
    <property type="entry name" value="Antibacterial factor-related peptide"/>
    <property type="match status" value="1"/>
</dbReference>
<proteinExistence type="predicted"/>
<evidence type="ECO:0000313" key="4">
    <source>
        <dbReference type="EMBL" id="GMR30648.1"/>
    </source>
</evidence>
<keyword evidence="2" id="KW-0732">Signal</keyword>
<reference evidence="7" key="1">
    <citation type="submission" date="2022-10" db="EMBL/GenBank/DDBJ databases">
        <title>Genome assembly of Pristionchus species.</title>
        <authorList>
            <person name="Yoshida K."/>
            <person name="Sommer R.J."/>
        </authorList>
    </citation>
    <scope>NUCLEOTIDE SEQUENCE [LARGE SCALE GENOMIC DNA]</scope>
    <source>
        <strain evidence="5 7">RS5460</strain>
    </source>
</reference>
<dbReference type="InterPro" id="IPR038204">
    <property type="entry name" value="Abf-1/2_sf"/>
</dbReference>
<feature type="chain" id="PRO_5044710167" description="Invertebrate defensins family profile domain-containing protein" evidence="2">
    <location>
        <begin position="20"/>
        <end position="69"/>
    </location>
</feature>
<evidence type="ECO:0000256" key="1">
    <source>
        <dbReference type="ARBA" id="ARBA00023157"/>
    </source>
</evidence>
<evidence type="ECO:0000256" key="2">
    <source>
        <dbReference type="SAM" id="SignalP"/>
    </source>
</evidence>
<evidence type="ECO:0000313" key="7">
    <source>
        <dbReference type="Proteomes" id="UP001328107"/>
    </source>
</evidence>
<evidence type="ECO:0000313" key="5">
    <source>
        <dbReference type="EMBL" id="GMR57021.1"/>
    </source>
</evidence>
<dbReference type="AlphaFoldDB" id="A0AAN5BZ46"/>
<dbReference type="Pfam" id="PF01097">
    <property type="entry name" value="Defensin_2"/>
    <property type="match status" value="1"/>
</dbReference>
<feature type="domain" description="Invertebrate defensins family profile" evidence="3">
    <location>
        <begin position="41"/>
        <end position="68"/>
    </location>
</feature>
<gene>
    <name evidence="4" type="ORF">PMAYCL1PPCAC_00843</name>
    <name evidence="5" type="ORF">PMAYCL1PPCAC_27216</name>
    <name evidence="6" type="ORF">PMAYCL1PPCAC_27221</name>
</gene>
<evidence type="ECO:0000313" key="6">
    <source>
        <dbReference type="EMBL" id="GMR57026.1"/>
    </source>
</evidence>
<sequence length="69" mass="7860">MKLMLICTILLCLLICSQAESDDCTCDWMNEGWPQSAFAEASCTRSCRIKDRTRGYCANIRDRTVCICE</sequence>
<dbReference type="GO" id="GO:0006952">
    <property type="term" value="P:defense response"/>
    <property type="evidence" value="ECO:0007669"/>
    <property type="project" value="InterPro"/>
</dbReference>
<keyword evidence="1" id="KW-1015">Disulfide bond</keyword>
<evidence type="ECO:0000259" key="3">
    <source>
        <dbReference type="Pfam" id="PF01097"/>
    </source>
</evidence>
<dbReference type="EMBL" id="BTRK01000006">
    <property type="protein sequence ID" value="GMR57026.1"/>
    <property type="molecule type" value="Genomic_DNA"/>
</dbReference>
<reference evidence="4" key="2">
    <citation type="submission" date="2023-06" db="EMBL/GenBank/DDBJ databases">
        <title>Genome assembly of Pristionchus species.</title>
        <authorList>
            <person name="Yoshida K."/>
            <person name="Sommer R.J."/>
        </authorList>
    </citation>
    <scope>NUCLEOTIDE SEQUENCE</scope>
    <source>
        <strain evidence="4 7">RS5460</strain>
    </source>
</reference>
<name>A0AAN5BZ46_9BILA</name>
<protein>
    <recommendedName>
        <fullName evidence="3">Invertebrate defensins family profile domain-containing protein</fullName>
    </recommendedName>
</protein>
<accession>A0AAN5BZ46</accession>
<organism evidence="4 7">
    <name type="scientific">Pristionchus mayeri</name>
    <dbReference type="NCBI Taxonomy" id="1317129"/>
    <lineage>
        <taxon>Eukaryota</taxon>
        <taxon>Metazoa</taxon>
        <taxon>Ecdysozoa</taxon>
        <taxon>Nematoda</taxon>
        <taxon>Chromadorea</taxon>
        <taxon>Rhabditida</taxon>
        <taxon>Rhabditina</taxon>
        <taxon>Diplogasteromorpha</taxon>
        <taxon>Diplogasteroidea</taxon>
        <taxon>Neodiplogasteridae</taxon>
        <taxon>Pristionchus</taxon>
    </lineage>
</organism>
<dbReference type="Proteomes" id="UP001328107">
    <property type="component" value="Unassembled WGS sequence"/>
</dbReference>
<dbReference type="EMBL" id="BTRK01000001">
    <property type="protein sequence ID" value="GMR30648.1"/>
    <property type="molecule type" value="Genomic_DNA"/>
</dbReference>
<keyword evidence="7" id="KW-1185">Reference proteome</keyword>
<feature type="signal peptide" evidence="2">
    <location>
        <begin position="1"/>
        <end position="19"/>
    </location>
</feature>
<dbReference type="EMBL" id="BTRK01000006">
    <property type="protein sequence ID" value="GMR57021.1"/>
    <property type="molecule type" value="Genomic_DNA"/>
</dbReference>
<comment type="caution">
    <text evidence="4">The sequence shown here is derived from an EMBL/GenBank/DDBJ whole genome shotgun (WGS) entry which is preliminary data.</text>
</comment>